<dbReference type="Pfam" id="PF03004">
    <property type="entry name" value="Transposase_24"/>
    <property type="match status" value="1"/>
</dbReference>
<name>A0A1P8YYJ1_MAIZE</name>
<protein>
    <submittedName>
        <fullName evidence="3">Ptta/En/Spm family plant transposase</fullName>
    </submittedName>
</protein>
<feature type="coiled-coil region" evidence="1">
    <location>
        <begin position="406"/>
        <end position="451"/>
    </location>
</feature>
<proteinExistence type="predicted"/>
<dbReference type="EMBL" id="KX852318">
    <property type="protein sequence ID" value="AQA29571.1"/>
    <property type="molecule type" value="Genomic_DNA"/>
</dbReference>
<dbReference type="PANTHER" id="PTHR33063:SF15">
    <property type="entry name" value="TRANSPOSASE, PTTA_EN_SPM, PLANT"/>
    <property type="match status" value="1"/>
</dbReference>
<evidence type="ECO:0000256" key="2">
    <source>
        <dbReference type="SAM" id="MobiDB-lite"/>
    </source>
</evidence>
<organism evidence="3">
    <name type="scientific">Zea mays</name>
    <name type="common">Maize</name>
    <dbReference type="NCBI Taxonomy" id="4577"/>
    <lineage>
        <taxon>Eukaryota</taxon>
        <taxon>Viridiplantae</taxon>
        <taxon>Streptophyta</taxon>
        <taxon>Embryophyta</taxon>
        <taxon>Tracheophyta</taxon>
        <taxon>Spermatophyta</taxon>
        <taxon>Magnoliopsida</taxon>
        <taxon>Liliopsida</taxon>
        <taxon>Poales</taxon>
        <taxon>Poaceae</taxon>
        <taxon>PACMAD clade</taxon>
        <taxon>Panicoideae</taxon>
        <taxon>Andropogonodae</taxon>
        <taxon>Andropogoneae</taxon>
        <taxon>Tripsacinae</taxon>
        <taxon>Zea</taxon>
    </lineage>
</organism>
<dbReference type="PANTHER" id="PTHR33063">
    <property type="entry name" value="OS02G0583500 PROTEIN"/>
    <property type="match status" value="1"/>
</dbReference>
<reference evidence="3" key="2">
    <citation type="journal article" date="2017" name="EMBO J.">
        <title>Loss of pollen-specific phospholipase NOT LIKE DAD triggers gynogenesis in maize.</title>
        <authorList>
            <person name="Gilles L.M."/>
            <person name="Khaled A."/>
            <person name="Laffaire J.B."/>
            <person name="Chaignon S."/>
            <person name="Gendrot G."/>
            <person name="Laplaige J."/>
            <person name="Berges H."/>
            <person name="Beydon G."/>
            <person name="Bayle V."/>
            <person name="Barret P."/>
            <person name="Comadran J."/>
            <person name="Martinant J.P."/>
            <person name="Rogowsky P.M."/>
            <person name="Widiez T."/>
        </authorList>
    </citation>
    <scope>NUCLEOTIDE SEQUENCE</scope>
</reference>
<feature type="compositionally biased region" description="Basic and acidic residues" evidence="2">
    <location>
        <begin position="20"/>
        <end position="34"/>
    </location>
</feature>
<dbReference type="AlphaFoldDB" id="A0A1P8YYJ1"/>
<feature type="region of interest" description="Disordered" evidence="2">
    <location>
        <begin position="1"/>
        <end position="126"/>
    </location>
</feature>
<dbReference type="ExpressionAtlas" id="A0A1P8YYJ1">
    <property type="expression patterns" value="baseline and differential"/>
</dbReference>
<evidence type="ECO:0000313" key="3">
    <source>
        <dbReference type="EMBL" id="AQA29571.1"/>
    </source>
</evidence>
<evidence type="ECO:0000256" key="1">
    <source>
        <dbReference type="SAM" id="Coils"/>
    </source>
</evidence>
<accession>A0A1P8YYJ1</accession>
<dbReference type="InterPro" id="IPR004252">
    <property type="entry name" value="Probable_transposase_24"/>
</dbReference>
<keyword evidence="1" id="KW-0175">Coiled coil</keyword>
<gene>
    <name evidence="3" type="ORF">FGENESH_16</name>
</gene>
<sequence>MAPGIRFSKRVRAGAQPEEQSSKRLHSTETDGHNVQEPTDGNDHIPNSPTTPGLADHFSRAAEEVMASATHDSTGDAEGNSRTAPGLADHFSRAEEEDMASAAHDSTGDAQANRAPRRPRAATKGKQLDMMTKVMQRRLPIAVEEGKKRPHEPVQAAKFASEAGIIIRETMPILTRWKDYKDDQKYYNSFVSQLNGRLSVNTEDKATKEACTDMLRSAVKNQRYRLKQKYFNGVPANEISTTSPVSYMTDEQWRALVAKWSDPKNMQISEKNKQNRSQVKFHQATGSRCYVAHLHAYKQKRNREEPSLDQTEELDAVDAFKTCHTSSKRGLSEPAREALSHMEALRAEPIAEGEMPASSVHLVSKVLSQSSSHQFLKSVGIKTSATSKASSSNHSELREQLAAEATTVVQGELDQLRKKCEEAEEQQARTQRELEEYKKITEKNNKEMEETNVLIKKLLSLHGNSSST</sequence>
<reference evidence="3" key="1">
    <citation type="submission" date="2016-09" db="EMBL/GenBank/DDBJ databases">
        <authorList>
            <person name="Capua I."/>
            <person name="De Benedictis P."/>
            <person name="Joannis T."/>
            <person name="Lombin L.H."/>
            <person name="Cattoli G."/>
        </authorList>
    </citation>
    <scope>NUCLEOTIDE SEQUENCE</scope>
</reference>